<reference evidence="2" key="1">
    <citation type="submission" date="2013-08" db="EMBL/GenBank/DDBJ databases">
        <authorList>
            <person name="Mendez C."/>
            <person name="Richter M."/>
            <person name="Ferrer M."/>
            <person name="Sanchez J."/>
        </authorList>
    </citation>
    <scope>NUCLEOTIDE SEQUENCE</scope>
</reference>
<dbReference type="AlphaFoldDB" id="T1CLT8"/>
<dbReference type="EMBL" id="AUZZ01000111">
    <property type="protein sequence ID" value="EQD69214.1"/>
    <property type="molecule type" value="Genomic_DNA"/>
</dbReference>
<feature type="domain" description="RNHCP" evidence="1">
    <location>
        <begin position="9"/>
        <end position="90"/>
    </location>
</feature>
<protein>
    <recommendedName>
        <fullName evidence="1">RNHCP domain-containing protein</fullName>
    </recommendedName>
</protein>
<name>T1CLT8_9ZZZZ</name>
<dbReference type="InterPro" id="IPR024439">
    <property type="entry name" value="RNHCP"/>
</dbReference>
<accession>T1CLT8</accession>
<comment type="caution">
    <text evidence="2">The sequence shown here is derived from an EMBL/GenBank/DDBJ whole genome shotgun (WGS) entry which is preliminary data.</text>
</comment>
<reference evidence="2" key="2">
    <citation type="journal article" date="2014" name="ISME J.">
        <title>Microbial stratification in low pH oxic and suboxic macroscopic growths along an acid mine drainage.</title>
        <authorList>
            <person name="Mendez-Garcia C."/>
            <person name="Mesa V."/>
            <person name="Sprenger R.R."/>
            <person name="Richter M."/>
            <person name="Diez M.S."/>
            <person name="Solano J."/>
            <person name="Bargiela R."/>
            <person name="Golyshina O.V."/>
            <person name="Manteca A."/>
            <person name="Ramos J.L."/>
            <person name="Gallego J.R."/>
            <person name="Llorente I."/>
            <person name="Martins Dos Santos V.A."/>
            <person name="Jensen O.N."/>
            <person name="Pelaez A.I."/>
            <person name="Sanchez J."/>
            <person name="Ferrer M."/>
        </authorList>
    </citation>
    <scope>NUCLEOTIDE SEQUENCE</scope>
</reference>
<gene>
    <name evidence="2" type="ORF">B2A_00158</name>
</gene>
<proteinExistence type="predicted"/>
<sequence length="103" mass="11722">MKHFIKKIEDFECEVCHTKVIGHGYTDHCPKCLYSKHMDINPGDRMSQCGGLMKPVHAVDERTHIMITYKCEKCGKTKRVKAASEDDMVKLESLIDIKAASTH</sequence>
<dbReference type="Pfam" id="PF12647">
    <property type="entry name" value="RNHCP"/>
    <property type="match status" value="1"/>
</dbReference>
<evidence type="ECO:0000259" key="1">
    <source>
        <dbReference type="Pfam" id="PF12647"/>
    </source>
</evidence>
<organism evidence="2">
    <name type="scientific">mine drainage metagenome</name>
    <dbReference type="NCBI Taxonomy" id="410659"/>
    <lineage>
        <taxon>unclassified sequences</taxon>
        <taxon>metagenomes</taxon>
        <taxon>ecological metagenomes</taxon>
    </lineage>
</organism>
<evidence type="ECO:0000313" key="2">
    <source>
        <dbReference type="EMBL" id="EQD69214.1"/>
    </source>
</evidence>